<evidence type="ECO:0000313" key="2">
    <source>
        <dbReference type="EMBL" id="SHJ04886.1"/>
    </source>
</evidence>
<sequence>MAHDRAYDRNDGGHRSGGARGDRHGFGARGGDRFGDGRPQRRSYRSDERSGGFHEGGYREGDHRDHGDGGYSERRSYHRSGDDHRGGQRGSYRSGEGRDGGYRDGGRREDRYRARGYGERSERGDRSDRRPYRSRDDRRGGAGGSRDGRFEGDRRNGRPGARGTRAPQRNRVPEPRVPDDVEPAQLEASARRELRALGRSNAESVARHLVMVQRLLDSDPALAHEHARYAASHAGRIAVVREAAGIAAYLSEHYTDALRDIRAARRLSGLDLHRAIEADCERALGRYNQALKAAAEADPKQLDDVEEAEIAMVVSGVRHEMGQDELGLVVIEDAIRLFRGDRETLRRLHSVRADRLEDLGRGQEAEAIRERIGKASAPAEADVEVYDVEEESEEERAAEDSPMEPAEEHGWDEEPTGASIDDPEGASESGAGIGERADSAPEALAPHGADAIEDELIEHLQSHGIPADAGTGAPNDPDDIHGEEDKA</sequence>
<protein>
    <submittedName>
        <fullName evidence="2">Uncharacterized protein</fullName>
    </submittedName>
</protein>
<feature type="compositionally biased region" description="Acidic residues" evidence="1">
    <location>
        <begin position="410"/>
        <end position="425"/>
    </location>
</feature>
<feature type="compositionally biased region" description="Acidic residues" evidence="1">
    <location>
        <begin position="381"/>
        <end position="397"/>
    </location>
</feature>
<feature type="region of interest" description="Disordered" evidence="1">
    <location>
        <begin position="371"/>
        <end position="487"/>
    </location>
</feature>
<gene>
    <name evidence="2" type="ORF">SAMN05216246_10993</name>
</gene>
<dbReference type="Proteomes" id="UP000184390">
    <property type="component" value="Unassembled WGS sequence"/>
</dbReference>
<evidence type="ECO:0000313" key="3">
    <source>
        <dbReference type="Proteomes" id="UP000184390"/>
    </source>
</evidence>
<reference evidence="2 3" key="1">
    <citation type="submission" date="2016-11" db="EMBL/GenBank/DDBJ databases">
        <authorList>
            <person name="Varghese N."/>
            <person name="Submissions S."/>
        </authorList>
    </citation>
    <scope>NUCLEOTIDE SEQUENCE [LARGE SCALE GENOMIC DNA]</scope>
    <source>
        <strain evidence="2 3">PA</strain>
    </source>
</reference>
<name>A0ABY1IEC2_9ACTO</name>
<feature type="compositionally biased region" description="Basic and acidic residues" evidence="1">
    <location>
        <begin position="1"/>
        <end position="86"/>
    </location>
</feature>
<dbReference type="RefSeq" id="WP_370427864.1">
    <property type="nucleotide sequence ID" value="NZ_FQYL01000009.1"/>
</dbReference>
<comment type="caution">
    <text evidence="2">The sequence shown here is derived from an EMBL/GenBank/DDBJ whole genome shotgun (WGS) entry which is preliminary data.</text>
</comment>
<organism evidence="2 3">
    <name type="scientific">Actinomyces denticolens</name>
    <dbReference type="NCBI Taxonomy" id="52767"/>
    <lineage>
        <taxon>Bacteria</taxon>
        <taxon>Bacillati</taxon>
        <taxon>Actinomycetota</taxon>
        <taxon>Actinomycetes</taxon>
        <taxon>Actinomycetales</taxon>
        <taxon>Actinomycetaceae</taxon>
        <taxon>Actinomyces</taxon>
    </lineage>
</organism>
<dbReference type="EMBL" id="FQYL01000009">
    <property type="protein sequence ID" value="SHJ04886.1"/>
    <property type="molecule type" value="Genomic_DNA"/>
</dbReference>
<feature type="compositionally biased region" description="Basic and acidic residues" evidence="1">
    <location>
        <begin position="478"/>
        <end position="487"/>
    </location>
</feature>
<proteinExistence type="predicted"/>
<accession>A0ABY1IEC2</accession>
<feature type="region of interest" description="Disordered" evidence="1">
    <location>
        <begin position="1"/>
        <end position="185"/>
    </location>
</feature>
<evidence type="ECO:0000256" key="1">
    <source>
        <dbReference type="SAM" id="MobiDB-lite"/>
    </source>
</evidence>
<keyword evidence="3" id="KW-1185">Reference proteome</keyword>
<feature type="compositionally biased region" description="Basic and acidic residues" evidence="1">
    <location>
        <begin position="95"/>
        <end position="156"/>
    </location>
</feature>